<dbReference type="PANTHER" id="PTHR23502">
    <property type="entry name" value="MAJOR FACILITATOR SUPERFAMILY"/>
    <property type="match status" value="1"/>
</dbReference>
<dbReference type="AlphaFoldDB" id="A0A2I2GL59"/>
<feature type="transmembrane region" description="Helical" evidence="5">
    <location>
        <begin position="84"/>
        <end position="102"/>
    </location>
</feature>
<proteinExistence type="predicted"/>
<dbReference type="InterPro" id="IPR020846">
    <property type="entry name" value="MFS_dom"/>
</dbReference>
<keyword evidence="3 5" id="KW-1133">Transmembrane helix</keyword>
<feature type="transmembrane region" description="Helical" evidence="5">
    <location>
        <begin position="146"/>
        <end position="164"/>
    </location>
</feature>
<keyword evidence="4 5" id="KW-0472">Membrane</keyword>
<evidence type="ECO:0000259" key="6">
    <source>
        <dbReference type="PROSITE" id="PS50850"/>
    </source>
</evidence>
<dbReference type="GO" id="GO:0022857">
    <property type="term" value="F:transmembrane transporter activity"/>
    <property type="evidence" value="ECO:0007669"/>
    <property type="project" value="InterPro"/>
</dbReference>
<keyword evidence="2 5" id="KW-0812">Transmembrane</keyword>
<evidence type="ECO:0000256" key="3">
    <source>
        <dbReference type="ARBA" id="ARBA00022989"/>
    </source>
</evidence>
<dbReference type="PROSITE" id="PS50850">
    <property type="entry name" value="MFS"/>
    <property type="match status" value="1"/>
</dbReference>
<dbReference type="VEuPathDB" id="FungiDB:P170DRAFT_469075"/>
<comment type="caution">
    <text evidence="7">The sequence shown here is derived from an EMBL/GenBank/DDBJ whole genome shotgun (WGS) entry which is preliminary data.</text>
</comment>
<evidence type="ECO:0000256" key="2">
    <source>
        <dbReference type="ARBA" id="ARBA00022692"/>
    </source>
</evidence>
<name>A0A2I2GL59_9EURO</name>
<evidence type="ECO:0000313" key="8">
    <source>
        <dbReference type="Proteomes" id="UP000234275"/>
    </source>
</evidence>
<protein>
    <submittedName>
        <fullName evidence="7">MFS general substrate transporter</fullName>
    </submittedName>
</protein>
<feature type="transmembrane region" description="Helical" evidence="5">
    <location>
        <begin position="170"/>
        <end position="190"/>
    </location>
</feature>
<dbReference type="InterPro" id="IPR011701">
    <property type="entry name" value="MFS"/>
</dbReference>
<dbReference type="STRING" id="1392250.A0A2I2GL59"/>
<feature type="domain" description="Major facilitator superfamily (MFS) profile" evidence="6">
    <location>
        <begin position="80"/>
        <end position="270"/>
    </location>
</feature>
<comment type="subcellular location">
    <subcellularLocation>
        <location evidence="1">Membrane</location>
        <topology evidence="1">Multi-pass membrane protein</topology>
    </subcellularLocation>
</comment>
<accession>A0A2I2GL59</accession>
<dbReference type="PANTHER" id="PTHR23502:SF30">
    <property type="entry name" value="TRANSPORTER, PUTATIVE (AFU_ORTHOLOGUE AFUA_8G04702)-RELATED"/>
    <property type="match status" value="1"/>
</dbReference>
<feature type="transmembrane region" description="Helical" evidence="5">
    <location>
        <begin position="235"/>
        <end position="254"/>
    </location>
</feature>
<reference evidence="7 8" key="1">
    <citation type="submission" date="2016-12" db="EMBL/GenBank/DDBJ databases">
        <title>The genomes of Aspergillus section Nigri reveals drivers in fungal speciation.</title>
        <authorList>
            <consortium name="DOE Joint Genome Institute"/>
            <person name="Vesth T.C."/>
            <person name="Nybo J."/>
            <person name="Theobald S."/>
            <person name="Brandl J."/>
            <person name="Frisvad J.C."/>
            <person name="Nielsen K.F."/>
            <person name="Lyhne E.K."/>
            <person name="Kogle M.E."/>
            <person name="Kuo A."/>
            <person name="Riley R."/>
            <person name="Clum A."/>
            <person name="Nolan M."/>
            <person name="Lipzen A."/>
            <person name="Salamov A."/>
            <person name="Henrissat B."/>
            <person name="Wiebenga A."/>
            <person name="De Vries R.P."/>
            <person name="Grigoriev I.V."/>
            <person name="Mortensen U.H."/>
            <person name="Andersen M.R."/>
            <person name="Baker S.E."/>
        </authorList>
    </citation>
    <scope>NUCLEOTIDE SEQUENCE [LARGE SCALE GENOMIC DNA]</scope>
    <source>
        <strain evidence="7 8">IBT 23096</strain>
    </source>
</reference>
<dbReference type="EMBL" id="MSFO01000001">
    <property type="protein sequence ID" value="PLB53587.1"/>
    <property type="molecule type" value="Genomic_DNA"/>
</dbReference>
<gene>
    <name evidence="7" type="ORF">P170DRAFT_469075</name>
</gene>
<feature type="transmembrane region" description="Helical" evidence="5">
    <location>
        <begin position="122"/>
        <end position="139"/>
    </location>
</feature>
<sequence length="270" mass="29876">MTAAADLSAEAELYFIPGTVHLLDLQGHMNVRHAADHTDVVLVPAPSNHPDDPLNWSPRRKHLSAFCMALYVGCSSSSPFTDSAWRYVLVVGICASMLYSTLATLSKKSGLSVNNLNAGTGYMFLTYGWGCVLFQALALQYGKRPAYLISLLGTIAIMVWQPFITKNGEWIAAKLLQGLFGAPMESLAEISVSDVFFTHERGLYMAIYAMALAYSNNLAPLMMGFINDGQSLEWTFYWCAIFCGFALLFCFFFMEETNFPRSNITGQEEA</sequence>
<dbReference type="Pfam" id="PF07690">
    <property type="entry name" value="MFS_1"/>
    <property type="match status" value="1"/>
</dbReference>
<dbReference type="Gene3D" id="1.20.1250.20">
    <property type="entry name" value="MFS general substrate transporter like domains"/>
    <property type="match status" value="1"/>
</dbReference>
<evidence type="ECO:0000256" key="5">
    <source>
        <dbReference type="SAM" id="Phobius"/>
    </source>
</evidence>
<keyword evidence="8" id="KW-1185">Reference proteome</keyword>
<dbReference type="GO" id="GO:0005886">
    <property type="term" value="C:plasma membrane"/>
    <property type="evidence" value="ECO:0007669"/>
    <property type="project" value="TreeGrafter"/>
</dbReference>
<feature type="transmembrane region" description="Helical" evidence="5">
    <location>
        <begin position="202"/>
        <end position="223"/>
    </location>
</feature>
<evidence type="ECO:0000256" key="4">
    <source>
        <dbReference type="ARBA" id="ARBA00023136"/>
    </source>
</evidence>
<dbReference type="Proteomes" id="UP000234275">
    <property type="component" value="Unassembled WGS sequence"/>
</dbReference>
<dbReference type="GeneID" id="36560289"/>
<dbReference type="OrthoDB" id="5215911at2759"/>
<dbReference type="SUPFAM" id="SSF103473">
    <property type="entry name" value="MFS general substrate transporter"/>
    <property type="match status" value="1"/>
</dbReference>
<dbReference type="RefSeq" id="XP_024708889.1">
    <property type="nucleotide sequence ID" value="XM_024852591.1"/>
</dbReference>
<evidence type="ECO:0000256" key="1">
    <source>
        <dbReference type="ARBA" id="ARBA00004141"/>
    </source>
</evidence>
<dbReference type="InterPro" id="IPR036259">
    <property type="entry name" value="MFS_trans_sf"/>
</dbReference>
<organism evidence="7 8">
    <name type="scientific">Aspergillus steynii IBT 23096</name>
    <dbReference type="NCBI Taxonomy" id="1392250"/>
    <lineage>
        <taxon>Eukaryota</taxon>
        <taxon>Fungi</taxon>
        <taxon>Dikarya</taxon>
        <taxon>Ascomycota</taxon>
        <taxon>Pezizomycotina</taxon>
        <taxon>Eurotiomycetes</taxon>
        <taxon>Eurotiomycetidae</taxon>
        <taxon>Eurotiales</taxon>
        <taxon>Aspergillaceae</taxon>
        <taxon>Aspergillus</taxon>
        <taxon>Aspergillus subgen. Circumdati</taxon>
    </lineage>
</organism>
<evidence type="ECO:0000313" key="7">
    <source>
        <dbReference type="EMBL" id="PLB53587.1"/>
    </source>
</evidence>